<feature type="compositionally biased region" description="Low complexity" evidence="1">
    <location>
        <begin position="221"/>
        <end position="240"/>
    </location>
</feature>
<feature type="region of interest" description="Disordered" evidence="1">
    <location>
        <begin position="410"/>
        <end position="468"/>
    </location>
</feature>
<evidence type="ECO:0008006" key="6">
    <source>
        <dbReference type="Google" id="ProtNLM"/>
    </source>
</evidence>
<feature type="compositionally biased region" description="Acidic residues" evidence="1">
    <location>
        <begin position="509"/>
        <end position="518"/>
    </location>
</feature>
<organism evidence="4 5">
    <name type="scientific">Amphimedon queenslandica</name>
    <name type="common">Sponge</name>
    <dbReference type="NCBI Taxonomy" id="400682"/>
    <lineage>
        <taxon>Eukaryota</taxon>
        <taxon>Metazoa</taxon>
        <taxon>Porifera</taxon>
        <taxon>Demospongiae</taxon>
        <taxon>Heteroscleromorpha</taxon>
        <taxon>Haplosclerida</taxon>
        <taxon>Niphatidae</taxon>
        <taxon>Amphimedon</taxon>
    </lineage>
</organism>
<dbReference type="SMART" id="SM00233">
    <property type="entry name" value="PH"/>
    <property type="match status" value="1"/>
</dbReference>
<dbReference type="PANTHER" id="PTHR21258:SF62">
    <property type="entry name" value="INSULIN RECEPTOR SUBSTRATE 1"/>
    <property type="match status" value="1"/>
</dbReference>
<feature type="region of interest" description="Disordered" evidence="1">
    <location>
        <begin position="507"/>
        <end position="561"/>
    </location>
</feature>
<dbReference type="Proteomes" id="UP000007879">
    <property type="component" value="Unassembled WGS sequence"/>
</dbReference>
<feature type="compositionally biased region" description="Polar residues" evidence="1">
    <location>
        <begin position="413"/>
        <end position="449"/>
    </location>
</feature>
<dbReference type="GO" id="GO:0007169">
    <property type="term" value="P:cell surface receptor protein tyrosine kinase signaling pathway"/>
    <property type="evidence" value="ECO:0007669"/>
    <property type="project" value="TreeGrafter"/>
</dbReference>
<reference evidence="4" key="2">
    <citation type="submission" date="2024-06" db="UniProtKB">
        <authorList>
            <consortium name="EnsemblMetazoa"/>
        </authorList>
    </citation>
    <scope>IDENTIFICATION</scope>
</reference>
<dbReference type="PROSITE" id="PS50003">
    <property type="entry name" value="PH_DOMAIN"/>
    <property type="match status" value="1"/>
</dbReference>
<feature type="domain" description="IRS-type PTB" evidence="3">
    <location>
        <begin position="245"/>
        <end position="349"/>
    </location>
</feature>
<dbReference type="InterPro" id="IPR050996">
    <property type="entry name" value="Docking_Protein_DOK"/>
</dbReference>
<dbReference type="Gene3D" id="2.30.29.30">
    <property type="entry name" value="Pleckstrin-homology domain (PH domain)/Phosphotyrosine-binding domain (PTB)"/>
    <property type="match status" value="2"/>
</dbReference>
<dbReference type="Pfam" id="PF00169">
    <property type="entry name" value="PH"/>
    <property type="match status" value="1"/>
</dbReference>
<feature type="compositionally biased region" description="Polar residues" evidence="1">
    <location>
        <begin position="114"/>
        <end position="135"/>
    </location>
</feature>
<sequence length="561" mass="62470">MATFDCSTIIKRGYLIDKKASILERKRWFVLRHDYGQGYCFLEHYKDEKTALKGDPPKGFINVLQVVDIRKAQDKRQCFELLCPGIAHRLMANSQSEADEWVDSIRKMCIYQGEDSNGSPPKLHSQSPAASRSLSVPPQPILVSQALTGNPVALYGTDIPPALPPPLSQSPQNTQGMLGHLQRLYPTPPESVVTVPYPTHAPYLQKQNSLESNHPYPSPPSSDSSSMYSGSNASFDNGNNLDDEDGNSRSKFRVHVKENDKLKVSGACDVIVSDDGITLHSIQTGQPLMSWSISSIRRYGVNNVCFTFETGRNCITGEGKFFFYCPHSRHMHARVHQIAQKKDIRRRASAPTETLSYIQRPQQQVNVNQTLPPGFMYRPTSSQQTSSADNTHPQYSHIEHTLRPNLSLEPYGTLSSKNMGLSTHHVQTTQSHNLPLSSIHPVSSASSLATERGGDYEKLHHGGSSTTTFVRSNTEPLFIQQPHPNEAHIETLEPQTPCKYTTIQHVQEEGQEEDEDDSPFSPIYSNITHMRLGGEKQEVGGDSTEPRPPPVPPRLKKTNSS</sequence>
<dbReference type="SMART" id="SM01244">
    <property type="entry name" value="IRS"/>
    <property type="match status" value="1"/>
</dbReference>
<feature type="region of interest" description="Disordered" evidence="1">
    <location>
        <begin position="209"/>
        <end position="248"/>
    </location>
</feature>
<proteinExistence type="predicted"/>
<evidence type="ECO:0000259" key="2">
    <source>
        <dbReference type="PROSITE" id="PS50003"/>
    </source>
</evidence>
<reference evidence="5" key="1">
    <citation type="journal article" date="2010" name="Nature">
        <title>The Amphimedon queenslandica genome and the evolution of animal complexity.</title>
        <authorList>
            <person name="Srivastava M."/>
            <person name="Simakov O."/>
            <person name="Chapman J."/>
            <person name="Fahey B."/>
            <person name="Gauthier M.E."/>
            <person name="Mitros T."/>
            <person name="Richards G.S."/>
            <person name="Conaco C."/>
            <person name="Dacre M."/>
            <person name="Hellsten U."/>
            <person name="Larroux C."/>
            <person name="Putnam N.H."/>
            <person name="Stanke M."/>
            <person name="Adamska M."/>
            <person name="Darling A."/>
            <person name="Degnan S.M."/>
            <person name="Oakley T.H."/>
            <person name="Plachetzki D.C."/>
            <person name="Zhai Y."/>
            <person name="Adamski M."/>
            <person name="Calcino A."/>
            <person name="Cummins S.F."/>
            <person name="Goodstein D.M."/>
            <person name="Harris C."/>
            <person name="Jackson D.J."/>
            <person name="Leys S.P."/>
            <person name="Shu S."/>
            <person name="Woodcroft B.J."/>
            <person name="Vervoort M."/>
            <person name="Kosik K.S."/>
            <person name="Manning G."/>
            <person name="Degnan B.M."/>
            <person name="Rokhsar D.S."/>
        </authorList>
    </citation>
    <scope>NUCLEOTIDE SEQUENCE [LARGE SCALE GENOMIC DNA]</scope>
</reference>
<evidence type="ECO:0000313" key="5">
    <source>
        <dbReference type="Proteomes" id="UP000007879"/>
    </source>
</evidence>
<evidence type="ECO:0000256" key="1">
    <source>
        <dbReference type="SAM" id="MobiDB-lite"/>
    </source>
</evidence>
<evidence type="ECO:0000313" key="4">
    <source>
        <dbReference type="EnsemblMetazoa" id="XP_019849805.1"/>
    </source>
</evidence>
<dbReference type="GO" id="GO:0005737">
    <property type="term" value="C:cytoplasm"/>
    <property type="evidence" value="ECO:0007669"/>
    <property type="project" value="TreeGrafter"/>
</dbReference>
<evidence type="ECO:0000259" key="3">
    <source>
        <dbReference type="PROSITE" id="PS51064"/>
    </source>
</evidence>
<feature type="domain" description="PH" evidence="2">
    <location>
        <begin position="8"/>
        <end position="110"/>
    </location>
</feature>
<dbReference type="PROSITE" id="PS51064">
    <property type="entry name" value="IRS_PTB"/>
    <property type="match status" value="1"/>
</dbReference>
<keyword evidence="5" id="KW-1185">Reference proteome</keyword>
<dbReference type="EnsemblMetazoa" id="XM_019994246.1">
    <property type="protein sequence ID" value="XP_019849805.1"/>
    <property type="gene ID" value="LOC109580748"/>
</dbReference>
<dbReference type="PANTHER" id="PTHR21258">
    <property type="entry name" value="DOCKING PROTEIN RELATED"/>
    <property type="match status" value="1"/>
</dbReference>
<name>A0AAN0IYG2_AMPQE</name>
<dbReference type="SMART" id="SM00310">
    <property type="entry name" value="PTBI"/>
    <property type="match status" value="1"/>
</dbReference>
<dbReference type="Pfam" id="PF02174">
    <property type="entry name" value="IRS"/>
    <property type="match status" value="1"/>
</dbReference>
<dbReference type="InterPro" id="IPR002404">
    <property type="entry name" value="IRS_PTB"/>
</dbReference>
<dbReference type="SUPFAM" id="SSF50729">
    <property type="entry name" value="PH domain-like"/>
    <property type="match status" value="2"/>
</dbReference>
<dbReference type="AlphaFoldDB" id="A0AAN0IYG2"/>
<dbReference type="InterPro" id="IPR001849">
    <property type="entry name" value="PH_domain"/>
</dbReference>
<gene>
    <name evidence="4" type="primary">109580748</name>
</gene>
<feature type="region of interest" description="Disordered" evidence="1">
    <location>
        <begin position="113"/>
        <end position="135"/>
    </location>
</feature>
<accession>A0AAN0IYG2</accession>
<dbReference type="InterPro" id="IPR011993">
    <property type="entry name" value="PH-like_dom_sf"/>
</dbReference>
<protein>
    <recommendedName>
        <fullName evidence="6">PH domain-containing protein</fullName>
    </recommendedName>
</protein>